<evidence type="ECO:0000256" key="1">
    <source>
        <dbReference type="SAM" id="Coils"/>
    </source>
</evidence>
<reference evidence="3" key="1">
    <citation type="journal article" date="2022" name="Int. J. Mol. Sci.">
        <title>Draft Genome of Tanacetum Coccineum: Genomic Comparison of Closely Related Tanacetum-Family Plants.</title>
        <authorList>
            <person name="Yamashiro T."/>
            <person name="Shiraishi A."/>
            <person name="Nakayama K."/>
            <person name="Satake H."/>
        </authorList>
    </citation>
    <scope>NUCLEOTIDE SEQUENCE</scope>
</reference>
<keyword evidence="1" id="KW-0175">Coiled coil</keyword>
<comment type="caution">
    <text evidence="3">The sequence shown here is derived from an EMBL/GenBank/DDBJ whole genome shotgun (WGS) entry which is preliminary data.</text>
</comment>
<evidence type="ECO:0000313" key="3">
    <source>
        <dbReference type="EMBL" id="GJS83660.1"/>
    </source>
</evidence>
<organism evidence="3 4">
    <name type="scientific">Tanacetum coccineum</name>
    <dbReference type="NCBI Taxonomy" id="301880"/>
    <lineage>
        <taxon>Eukaryota</taxon>
        <taxon>Viridiplantae</taxon>
        <taxon>Streptophyta</taxon>
        <taxon>Embryophyta</taxon>
        <taxon>Tracheophyta</taxon>
        <taxon>Spermatophyta</taxon>
        <taxon>Magnoliopsida</taxon>
        <taxon>eudicotyledons</taxon>
        <taxon>Gunneridae</taxon>
        <taxon>Pentapetalae</taxon>
        <taxon>asterids</taxon>
        <taxon>campanulids</taxon>
        <taxon>Asterales</taxon>
        <taxon>Asteraceae</taxon>
        <taxon>Asteroideae</taxon>
        <taxon>Anthemideae</taxon>
        <taxon>Anthemidinae</taxon>
        <taxon>Tanacetum</taxon>
    </lineage>
</organism>
<name>A0ABQ4Z1K0_9ASTR</name>
<feature type="region of interest" description="Disordered" evidence="2">
    <location>
        <begin position="217"/>
        <end position="260"/>
    </location>
</feature>
<gene>
    <name evidence="3" type="ORF">Tco_0750201</name>
</gene>
<protein>
    <submittedName>
        <fullName evidence="3">Uncharacterized protein</fullName>
    </submittedName>
</protein>
<reference evidence="3" key="2">
    <citation type="submission" date="2022-01" db="EMBL/GenBank/DDBJ databases">
        <authorList>
            <person name="Yamashiro T."/>
            <person name="Shiraishi A."/>
            <person name="Satake H."/>
            <person name="Nakayama K."/>
        </authorList>
    </citation>
    <scope>NUCLEOTIDE SEQUENCE</scope>
</reference>
<proteinExistence type="predicted"/>
<evidence type="ECO:0000256" key="2">
    <source>
        <dbReference type="SAM" id="MobiDB-lite"/>
    </source>
</evidence>
<feature type="compositionally biased region" description="Basic residues" evidence="2">
    <location>
        <begin position="217"/>
        <end position="233"/>
    </location>
</feature>
<dbReference type="EMBL" id="BQNB010010918">
    <property type="protein sequence ID" value="GJS83660.1"/>
    <property type="molecule type" value="Genomic_DNA"/>
</dbReference>
<feature type="coiled-coil region" evidence="1">
    <location>
        <begin position="381"/>
        <end position="437"/>
    </location>
</feature>
<keyword evidence="4" id="KW-1185">Reference proteome</keyword>
<dbReference type="Proteomes" id="UP001151760">
    <property type="component" value="Unassembled WGS sequence"/>
</dbReference>
<sequence>MSTPKFAETHNLVTFLEKTRESNGFEDIIDFLNASFIKYALTVNPTVHESCIQQFWATAMAKTVNGERQIQALVDTKKVIITEKSVRSDLMLEYVEGIECLPNDVIFEQLTLMSAKTTAWNEFSSTMASAIICLATNQKFNFSKYIFDHMIKNLEEDLETHWKLVKAKHGNTWPEEDYERVLWGDLKVMFEPDIKSKIWRNLQAKEIASLKKRVKQLEKRKKSRTSGLKRLRKVGSASRGESSNDVSLGAQEDASKQGRKIANLDADAEVTLIDETQERYDEEIIVEKEVSLLNPITTAGEVVTTASATTTICCHNTLLVSVASTRPKAKRIVFHDQEEQASAFTPIVSSSQLPQAKDKGKGKMVELEKPLKKKDQIALDEELALKLHAEEQAELERMQKERVAQEEASRAAIIEELDRIQAMIEADEQLAARLQAKKQEQFSIKEKSRMLIEMIAERKIFFAAQQSKKMKGRSYEEIQKLFDKAYTQVNSFVPMDSEVVKSSETRTERSSKRA</sequence>
<accession>A0ABQ4Z1K0</accession>
<evidence type="ECO:0000313" key="4">
    <source>
        <dbReference type="Proteomes" id="UP001151760"/>
    </source>
</evidence>